<evidence type="ECO:0000256" key="6">
    <source>
        <dbReference type="ARBA" id="ARBA00022617"/>
    </source>
</evidence>
<keyword evidence="12 15" id="KW-0503">Monooxygenase</keyword>
<dbReference type="GO" id="GO:0005506">
    <property type="term" value="F:iron ion binding"/>
    <property type="evidence" value="ECO:0007669"/>
    <property type="project" value="InterPro"/>
</dbReference>
<dbReference type="Gene3D" id="1.10.630.10">
    <property type="entry name" value="Cytochrome P450"/>
    <property type="match status" value="1"/>
</dbReference>
<dbReference type="Pfam" id="PF00067">
    <property type="entry name" value="p450"/>
    <property type="match status" value="1"/>
</dbReference>
<keyword evidence="7 14" id="KW-0479">Metal-binding</keyword>
<dbReference type="PROSITE" id="PS00086">
    <property type="entry name" value="CYTOCHROME_P450"/>
    <property type="match status" value="1"/>
</dbReference>
<evidence type="ECO:0000313" key="18">
    <source>
        <dbReference type="Proteomes" id="UP001353858"/>
    </source>
</evidence>
<dbReference type="GO" id="GO:0005789">
    <property type="term" value="C:endoplasmic reticulum membrane"/>
    <property type="evidence" value="ECO:0007669"/>
    <property type="project" value="UniProtKB-SubCell"/>
</dbReference>
<evidence type="ECO:0000256" key="10">
    <source>
        <dbReference type="ARBA" id="ARBA00023002"/>
    </source>
</evidence>
<dbReference type="AlphaFoldDB" id="A0AAN7QAT9"/>
<dbReference type="GO" id="GO:0020037">
    <property type="term" value="F:heme binding"/>
    <property type="evidence" value="ECO:0007669"/>
    <property type="project" value="InterPro"/>
</dbReference>
<keyword evidence="10 15" id="KW-0560">Oxidoreductase</keyword>
<evidence type="ECO:0008006" key="19">
    <source>
        <dbReference type="Google" id="ProtNLM"/>
    </source>
</evidence>
<comment type="caution">
    <text evidence="17">The sequence shown here is derived from an EMBL/GenBank/DDBJ whole genome shotgun (WGS) entry which is preliminary data.</text>
</comment>
<dbReference type="Proteomes" id="UP001353858">
    <property type="component" value="Unassembled WGS sequence"/>
</dbReference>
<evidence type="ECO:0000256" key="3">
    <source>
        <dbReference type="ARBA" id="ARBA00004174"/>
    </source>
</evidence>
<dbReference type="PANTHER" id="PTHR24291">
    <property type="entry name" value="CYTOCHROME P450 FAMILY 4"/>
    <property type="match status" value="1"/>
</dbReference>
<dbReference type="PRINTS" id="PR00385">
    <property type="entry name" value="P450"/>
</dbReference>
<dbReference type="InterPro" id="IPR017972">
    <property type="entry name" value="Cyt_P450_CS"/>
</dbReference>
<evidence type="ECO:0000256" key="5">
    <source>
        <dbReference type="ARBA" id="ARBA00010617"/>
    </source>
</evidence>
<evidence type="ECO:0000256" key="2">
    <source>
        <dbReference type="ARBA" id="ARBA00003690"/>
    </source>
</evidence>
<keyword evidence="16" id="KW-0732">Signal</keyword>
<evidence type="ECO:0000256" key="16">
    <source>
        <dbReference type="SAM" id="SignalP"/>
    </source>
</evidence>
<evidence type="ECO:0000256" key="7">
    <source>
        <dbReference type="ARBA" id="ARBA00022723"/>
    </source>
</evidence>
<proteinExistence type="inferred from homology"/>
<dbReference type="SUPFAM" id="SSF48264">
    <property type="entry name" value="Cytochrome P450"/>
    <property type="match status" value="1"/>
</dbReference>
<dbReference type="InterPro" id="IPR036396">
    <property type="entry name" value="Cyt_P450_sf"/>
</dbReference>
<dbReference type="GO" id="GO:0016705">
    <property type="term" value="F:oxidoreductase activity, acting on paired donors, with incorporation or reduction of molecular oxygen"/>
    <property type="evidence" value="ECO:0007669"/>
    <property type="project" value="InterPro"/>
</dbReference>
<dbReference type="EMBL" id="JARPUR010000008">
    <property type="protein sequence ID" value="KAK4871638.1"/>
    <property type="molecule type" value="Genomic_DNA"/>
</dbReference>
<evidence type="ECO:0000256" key="14">
    <source>
        <dbReference type="PIRSR" id="PIRSR602401-1"/>
    </source>
</evidence>
<evidence type="ECO:0000256" key="1">
    <source>
        <dbReference type="ARBA" id="ARBA00001971"/>
    </source>
</evidence>
<feature type="signal peptide" evidence="16">
    <location>
        <begin position="1"/>
        <end position="17"/>
    </location>
</feature>
<keyword evidence="18" id="KW-1185">Reference proteome</keyword>
<evidence type="ECO:0000256" key="9">
    <source>
        <dbReference type="ARBA" id="ARBA00022848"/>
    </source>
</evidence>
<comment type="function">
    <text evidence="2">May be involved in the metabolism of insect hormones and in the breakdown of synthetic insecticides.</text>
</comment>
<evidence type="ECO:0000256" key="15">
    <source>
        <dbReference type="RuleBase" id="RU000461"/>
    </source>
</evidence>
<comment type="cofactor">
    <cofactor evidence="1 14">
        <name>heme</name>
        <dbReference type="ChEBI" id="CHEBI:30413"/>
    </cofactor>
</comment>
<name>A0AAN7QAT9_9COLE</name>
<dbReference type="CDD" id="cd20628">
    <property type="entry name" value="CYP4"/>
    <property type="match status" value="1"/>
</dbReference>
<protein>
    <recommendedName>
        <fullName evidence="19">Cytochrome P450</fullName>
    </recommendedName>
</protein>
<dbReference type="InterPro" id="IPR050196">
    <property type="entry name" value="Cytochrome_P450_Monoox"/>
</dbReference>
<gene>
    <name evidence="17" type="ORF">RN001_015762</name>
</gene>
<keyword evidence="6 14" id="KW-0349">Heme</keyword>
<keyword evidence="9" id="KW-0492">Microsome</keyword>
<keyword evidence="13" id="KW-0472">Membrane</keyword>
<evidence type="ECO:0000256" key="8">
    <source>
        <dbReference type="ARBA" id="ARBA00022824"/>
    </source>
</evidence>
<evidence type="ECO:0000313" key="17">
    <source>
        <dbReference type="EMBL" id="KAK4871638.1"/>
    </source>
</evidence>
<keyword evidence="8" id="KW-0256">Endoplasmic reticulum</keyword>
<feature type="chain" id="PRO_5042859926" description="Cytochrome P450" evidence="16">
    <location>
        <begin position="18"/>
        <end position="499"/>
    </location>
</feature>
<evidence type="ECO:0000256" key="13">
    <source>
        <dbReference type="ARBA" id="ARBA00023136"/>
    </source>
</evidence>
<dbReference type="InterPro" id="IPR001128">
    <property type="entry name" value="Cyt_P450"/>
</dbReference>
<reference evidence="18" key="1">
    <citation type="submission" date="2023-01" db="EMBL/GenBank/DDBJ databases">
        <title>Key to firefly adult light organ development and bioluminescence: homeobox transcription factors regulate luciferase expression and transportation to peroxisome.</title>
        <authorList>
            <person name="Fu X."/>
        </authorList>
    </citation>
    <scope>NUCLEOTIDE SEQUENCE [LARGE SCALE GENOMIC DNA]</scope>
</reference>
<feature type="binding site" description="axial binding residue" evidence="14">
    <location>
        <position position="445"/>
    </location>
    <ligand>
        <name>heme</name>
        <dbReference type="ChEBI" id="CHEBI:30413"/>
    </ligand>
    <ligandPart>
        <name>Fe</name>
        <dbReference type="ChEBI" id="CHEBI:18248"/>
    </ligandPart>
</feature>
<keyword evidence="11 14" id="KW-0408">Iron</keyword>
<comment type="similarity">
    <text evidence="5 15">Belongs to the cytochrome P450 family.</text>
</comment>
<dbReference type="PANTHER" id="PTHR24291:SF189">
    <property type="entry name" value="CYTOCHROME P450 4C3-RELATED"/>
    <property type="match status" value="1"/>
</dbReference>
<dbReference type="GO" id="GO:0004497">
    <property type="term" value="F:monooxygenase activity"/>
    <property type="evidence" value="ECO:0007669"/>
    <property type="project" value="UniProtKB-KW"/>
</dbReference>
<evidence type="ECO:0000256" key="4">
    <source>
        <dbReference type="ARBA" id="ARBA00004406"/>
    </source>
</evidence>
<sequence>MLLILFLLLIISPFAFSFAKWYRRYRRRKVFIDKIPGPPSMPILGHTLKLFRSAEHSWNYFQLQNRTFYPLYKLWNAFVPLVGLISPDDIEVLLSSKKHMEKSKVYNWMQGWLGTGLLTSKGSKWHYRRKLLTPAFHFGILQQFSKTIIEQSDLLVERLGDECDKSFTVLDPIVADFTLHTICETAMGTKLDKTDKSVTEYIQAIYDIGQVLIHRVGRPWLFFEFFYKFTTLRKLEMKLIKILHTFSRSVIENRQQFFNETITRPNNTSKAKERMALLDLLISVKNNGAIIDDEGIREEVDTFMFEGHDTTASGILFALLLLSNHSDVQEKICREIKEVMGYSKRQFTFSDLQNMQYLEMVIKECLRLFPSVPLIARTTESDLMTASGYVIPADTIVHVHIYGLHHHPLIYPDPEKFDPERFSPENSKGRHPFAYIPFSAGPRNCIGQRFAMLELKSAVAAIIRNFILLPVESPNDVPFILHFVLKSTRTTNVKLRRRT</sequence>
<evidence type="ECO:0000256" key="12">
    <source>
        <dbReference type="ARBA" id="ARBA00023033"/>
    </source>
</evidence>
<accession>A0AAN7QAT9</accession>
<organism evidence="17 18">
    <name type="scientific">Aquatica leii</name>
    <dbReference type="NCBI Taxonomy" id="1421715"/>
    <lineage>
        <taxon>Eukaryota</taxon>
        <taxon>Metazoa</taxon>
        <taxon>Ecdysozoa</taxon>
        <taxon>Arthropoda</taxon>
        <taxon>Hexapoda</taxon>
        <taxon>Insecta</taxon>
        <taxon>Pterygota</taxon>
        <taxon>Neoptera</taxon>
        <taxon>Endopterygota</taxon>
        <taxon>Coleoptera</taxon>
        <taxon>Polyphaga</taxon>
        <taxon>Elateriformia</taxon>
        <taxon>Elateroidea</taxon>
        <taxon>Lampyridae</taxon>
        <taxon>Luciolinae</taxon>
        <taxon>Aquatica</taxon>
    </lineage>
</organism>
<dbReference type="PRINTS" id="PR00463">
    <property type="entry name" value="EP450I"/>
</dbReference>
<comment type="subcellular location">
    <subcellularLocation>
        <location evidence="4">Endoplasmic reticulum membrane</location>
        <topology evidence="4">Peripheral membrane protein</topology>
    </subcellularLocation>
    <subcellularLocation>
        <location evidence="3">Microsome membrane</location>
        <topology evidence="3">Peripheral membrane protein</topology>
    </subcellularLocation>
</comment>
<evidence type="ECO:0000256" key="11">
    <source>
        <dbReference type="ARBA" id="ARBA00023004"/>
    </source>
</evidence>
<dbReference type="InterPro" id="IPR002401">
    <property type="entry name" value="Cyt_P450_E_grp-I"/>
</dbReference>